<name>A0A1E7WJB3_9BURK</name>
<dbReference type="InterPro" id="IPR006498">
    <property type="entry name" value="Tail_tube"/>
</dbReference>
<dbReference type="NCBIfam" id="TIGR01611">
    <property type="entry name" value="tail_tube"/>
    <property type="match status" value="1"/>
</dbReference>
<gene>
    <name evidence="1" type="ORF">DUPY_29520</name>
</gene>
<dbReference type="RefSeq" id="WP_070249151.1">
    <property type="nucleotide sequence ID" value="NZ_LROM01000090.1"/>
</dbReference>
<evidence type="ECO:0000313" key="2">
    <source>
        <dbReference type="Proteomes" id="UP000175989"/>
    </source>
</evidence>
<dbReference type="EMBL" id="LROM01000090">
    <property type="protein sequence ID" value="OEZ98772.1"/>
    <property type="molecule type" value="Genomic_DNA"/>
</dbReference>
<dbReference type="OrthoDB" id="3078668at2"/>
<organism evidence="1 2">
    <name type="scientific">Duganella phyllosphaerae</name>
    <dbReference type="NCBI Taxonomy" id="762836"/>
    <lineage>
        <taxon>Bacteria</taxon>
        <taxon>Pseudomonadati</taxon>
        <taxon>Pseudomonadota</taxon>
        <taxon>Betaproteobacteria</taxon>
        <taxon>Burkholderiales</taxon>
        <taxon>Oxalobacteraceae</taxon>
        <taxon>Telluria group</taxon>
        <taxon>Duganella</taxon>
    </lineage>
</organism>
<evidence type="ECO:0000313" key="1">
    <source>
        <dbReference type="EMBL" id="OEZ98772.1"/>
    </source>
</evidence>
<keyword evidence="2" id="KW-1185">Reference proteome</keyword>
<sequence>MGMPRKLKNFNLFQNGVSFMGMVPEVTLPKLSRKMEEYRAAGMTGPVSVDFGNEALSLEWSAGGLIVEALKQYGASSHSGVQLRFAGAYQEDDDGSVAAVEVVVRGRYKELDLGTAKMADDTTHKYTMACSYYKLMVDGANVIELDFMSGIENIGGVSANDAIRKAIGL</sequence>
<accession>A0A1E7WJB3</accession>
<reference evidence="2" key="1">
    <citation type="journal article" date="2016" name="Front. Microbiol.">
        <title>Molecular Keys to the Janthinobacterium and Duganella spp. Interaction with the Plant Pathogen Fusarium graminearum.</title>
        <authorList>
            <person name="Haack F.S."/>
            <person name="Poehlein A."/>
            <person name="Kroger C."/>
            <person name="Voigt C.A."/>
            <person name="Piepenbring M."/>
            <person name="Bode H.B."/>
            <person name="Daniel R."/>
            <person name="Schafer W."/>
            <person name="Streit W.R."/>
        </authorList>
    </citation>
    <scope>NUCLEOTIDE SEQUENCE [LARGE SCALE GENOMIC DNA]</scope>
    <source>
        <strain evidence="2">T54</strain>
    </source>
</reference>
<protein>
    <submittedName>
        <fullName evidence="1">Phage tail tube protein FII</fullName>
    </submittedName>
</protein>
<dbReference type="Proteomes" id="UP000175989">
    <property type="component" value="Unassembled WGS sequence"/>
</dbReference>
<dbReference type="AlphaFoldDB" id="A0A1E7WJB3"/>
<dbReference type="PATRIC" id="fig|762836.4.peg.3041"/>
<comment type="caution">
    <text evidence="1">The sequence shown here is derived from an EMBL/GenBank/DDBJ whole genome shotgun (WGS) entry which is preliminary data.</text>
</comment>
<proteinExistence type="predicted"/>
<dbReference type="Pfam" id="PF04985">
    <property type="entry name" value="Phage_tube"/>
    <property type="match status" value="1"/>
</dbReference>